<dbReference type="Gene3D" id="1.10.443.10">
    <property type="entry name" value="Intergrase catalytic core"/>
    <property type="match status" value="1"/>
</dbReference>
<protein>
    <submittedName>
        <fullName evidence="4">Putative prophage phiRv2 integrase</fullName>
    </submittedName>
</protein>
<dbReference type="GO" id="GO:0015074">
    <property type="term" value="P:DNA integration"/>
    <property type="evidence" value="ECO:0007669"/>
    <property type="project" value="UniProtKB-KW"/>
</dbReference>
<dbReference type="CDD" id="cd00796">
    <property type="entry name" value="INT_Rci_Hp1_C"/>
    <property type="match status" value="1"/>
</dbReference>
<dbReference type="InterPro" id="IPR013762">
    <property type="entry name" value="Integrase-like_cat_sf"/>
</dbReference>
<dbReference type="InterPro" id="IPR050090">
    <property type="entry name" value="Tyrosine_recombinase_XerCD"/>
</dbReference>
<dbReference type="SUPFAM" id="SSF56349">
    <property type="entry name" value="DNA breaking-rejoining enzymes"/>
    <property type="match status" value="1"/>
</dbReference>
<evidence type="ECO:0000256" key="1">
    <source>
        <dbReference type="ARBA" id="ARBA00022908"/>
    </source>
</evidence>
<keyword evidence="1" id="KW-0229">DNA integration</keyword>
<gene>
    <name evidence="4" type="ORF">VR7878_04010</name>
</gene>
<organism evidence="4 5">
    <name type="scientific">Vibrio ruber (strain DSM 16370 / JCM 11486 / BCRC 17186 / CECT 7878 / LMG 23124 / VR1)</name>
    <dbReference type="NCBI Taxonomy" id="1123498"/>
    <lineage>
        <taxon>Bacteria</taxon>
        <taxon>Pseudomonadati</taxon>
        <taxon>Pseudomonadota</taxon>
        <taxon>Gammaproteobacteria</taxon>
        <taxon>Vibrionales</taxon>
        <taxon>Vibrionaceae</taxon>
        <taxon>Vibrio</taxon>
    </lineage>
</organism>
<dbReference type="OrthoDB" id="9795573at2"/>
<dbReference type="InterPro" id="IPR002104">
    <property type="entry name" value="Integrase_catalytic"/>
</dbReference>
<dbReference type="PANTHER" id="PTHR30349">
    <property type="entry name" value="PHAGE INTEGRASE-RELATED"/>
    <property type="match status" value="1"/>
</dbReference>
<dbReference type="PANTHER" id="PTHR30349:SF94">
    <property type="entry name" value="INTEGRASE_RECOMBINASE HI_1414-RELATED"/>
    <property type="match status" value="1"/>
</dbReference>
<keyword evidence="5" id="KW-1185">Reference proteome</keyword>
<reference evidence="5" key="1">
    <citation type="submission" date="2017-02" db="EMBL/GenBank/DDBJ databases">
        <authorList>
            <person name="Rodrigo-Torres L."/>
            <person name="Arahal R.D."/>
            <person name="Lucena T."/>
        </authorList>
    </citation>
    <scope>NUCLEOTIDE SEQUENCE [LARGE SCALE GENOMIC DNA]</scope>
    <source>
        <strain evidence="5">CECT 7878</strain>
    </source>
</reference>
<feature type="domain" description="Tyr recombinase" evidence="3">
    <location>
        <begin position="176"/>
        <end position="353"/>
    </location>
</feature>
<evidence type="ECO:0000313" key="4">
    <source>
        <dbReference type="EMBL" id="SJN60106.1"/>
    </source>
</evidence>
<evidence type="ECO:0000259" key="3">
    <source>
        <dbReference type="PROSITE" id="PS51898"/>
    </source>
</evidence>
<dbReference type="PROSITE" id="PS51898">
    <property type="entry name" value="TYR_RECOMBINASE"/>
    <property type="match status" value="1"/>
</dbReference>
<accession>A0A1R4LU36</accession>
<dbReference type="InterPro" id="IPR011010">
    <property type="entry name" value="DNA_brk_join_enz"/>
</dbReference>
<dbReference type="RefSeq" id="WP_077337801.1">
    <property type="nucleotide sequence ID" value="NZ_FULE01000092.1"/>
</dbReference>
<proteinExistence type="predicted"/>
<dbReference type="STRING" id="1123498.VR7878_04010"/>
<dbReference type="Pfam" id="PF00589">
    <property type="entry name" value="Phage_integrase"/>
    <property type="match status" value="1"/>
</dbReference>
<keyword evidence="2" id="KW-0233">DNA recombination</keyword>
<evidence type="ECO:0000313" key="5">
    <source>
        <dbReference type="Proteomes" id="UP000188276"/>
    </source>
</evidence>
<dbReference type="GO" id="GO:0006310">
    <property type="term" value="P:DNA recombination"/>
    <property type="evidence" value="ECO:0007669"/>
    <property type="project" value="UniProtKB-KW"/>
</dbReference>
<dbReference type="AlphaFoldDB" id="A0A1R4LU36"/>
<sequence length="353" mass="40830">MAYFNIERRTLNNGESRYKATVFVKKNGRIVHRESKTFKKKAQANTFGKNRVADIETNGLNSAKTCTIGELIDLYMNDKDLYDKDGRTKQYCIRLLRDCDISKINTDSLKVSDLITHCRNRRNAGAKPATLSHDISYLKAVMKKAHPVFNIDANVEIFEDAFIILKDMELIGKSEKRTRRPTTNELDKLREALAQRQQHHANTIPLTDILDFSILSCMRISEVCGLKWQDLNIEHKTVLVRDRKDPRKKQGNHMLVPLLGGAFDIVMKQPKNKELIFPHNPRSVSAAFQRVRNKLGIEDLRYHDLRREGASRLFEKGYSIEEVAQVTGHRNLNTLWTVYTQLYPHKLHEKNSE</sequence>
<dbReference type="GO" id="GO:0003677">
    <property type="term" value="F:DNA binding"/>
    <property type="evidence" value="ECO:0007669"/>
    <property type="project" value="InterPro"/>
</dbReference>
<name>A0A1R4LU36_VIBR1</name>
<evidence type="ECO:0000256" key="2">
    <source>
        <dbReference type="ARBA" id="ARBA00023172"/>
    </source>
</evidence>
<dbReference type="Proteomes" id="UP000188276">
    <property type="component" value="Unassembled WGS sequence"/>
</dbReference>
<dbReference type="EMBL" id="FULE01000092">
    <property type="protein sequence ID" value="SJN60106.1"/>
    <property type="molecule type" value="Genomic_DNA"/>
</dbReference>